<dbReference type="VEuPathDB" id="PlasmoDB:C922_04598"/>
<dbReference type="AlphaFoldDB" id="W7A077"/>
<accession>W7A077</accession>
<dbReference type="OrthoDB" id="125856at2759"/>
<name>W7A077_9APIC</name>
<dbReference type="RefSeq" id="XP_008818399.1">
    <property type="nucleotide sequence ID" value="XM_008820177.1"/>
</dbReference>
<keyword evidence="2" id="KW-1185">Reference proteome</keyword>
<gene>
    <name evidence="1" type="ORF">C922_04598</name>
</gene>
<dbReference type="EMBL" id="KI965485">
    <property type="protein sequence ID" value="EUD64970.1"/>
    <property type="molecule type" value="Genomic_DNA"/>
</dbReference>
<reference evidence="1 2" key="1">
    <citation type="submission" date="2013-02" db="EMBL/GenBank/DDBJ databases">
        <title>The Genome Sequence of Plasmodium inui San Antonio 1.</title>
        <authorList>
            <consortium name="The Broad Institute Genome Sequencing Platform"/>
            <consortium name="The Broad Institute Genome Sequencing Center for Infectious Disease"/>
            <person name="Neafsey D."/>
            <person name="Cheeseman I."/>
            <person name="Volkman S."/>
            <person name="Adams J."/>
            <person name="Walker B."/>
            <person name="Young S.K."/>
            <person name="Zeng Q."/>
            <person name="Gargeya S."/>
            <person name="Fitzgerald M."/>
            <person name="Haas B."/>
            <person name="Abouelleil A."/>
            <person name="Alvarado L."/>
            <person name="Arachchi H.M."/>
            <person name="Berlin A.M."/>
            <person name="Chapman S.B."/>
            <person name="Dewar J."/>
            <person name="Goldberg J."/>
            <person name="Griggs A."/>
            <person name="Gujja S."/>
            <person name="Hansen M."/>
            <person name="Howarth C."/>
            <person name="Imamovic A."/>
            <person name="Larimer J."/>
            <person name="McCowan C."/>
            <person name="Murphy C."/>
            <person name="Neiman D."/>
            <person name="Pearson M."/>
            <person name="Priest M."/>
            <person name="Roberts A."/>
            <person name="Saif S."/>
            <person name="Shea T."/>
            <person name="Sisk P."/>
            <person name="Sykes S."/>
            <person name="Wortman J."/>
            <person name="Nusbaum C."/>
            <person name="Birren B."/>
        </authorList>
    </citation>
    <scope>NUCLEOTIDE SEQUENCE [LARGE SCALE GENOMIC DNA]</scope>
    <source>
        <strain evidence="1 2">San Antonio 1</strain>
    </source>
</reference>
<organism evidence="1 2">
    <name type="scientific">Plasmodium inui San Antonio 1</name>
    <dbReference type="NCBI Taxonomy" id="1237626"/>
    <lineage>
        <taxon>Eukaryota</taxon>
        <taxon>Sar</taxon>
        <taxon>Alveolata</taxon>
        <taxon>Apicomplexa</taxon>
        <taxon>Aconoidasida</taxon>
        <taxon>Haemosporida</taxon>
        <taxon>Plasmodiidae</taxon>
        <taxon>Plasmodium</taxon>
        <taxon>Plasmodium (Plasmodium)</taxon>
    </lineage>
</organism>
<sequence length="141" mass="16493">MEVIEEDLEYINYPFDELSKKEQKIETRRYTSVRECLTNKITNESLAINRIKKNAQQYLTSLINKYNSIYNDSATLNEYFNTKRLNNNHDLTNVQESTRLHIEMSQAVEASEGMIADMEDEFITNIEVDISALQNSSDRLK</sequence>
<evidence type="ECO:0000313" key="2">
    <source>
        <dbReference type="Proteomes" id="UP000030640"/>
    </source>
</evidence>
<protein>
    <submittedName>
        <fullName evidence="1">Uncharacterized protein</fullName>
    </submittedName>
</protein>
<proteinExistence type="predicted"/>
<dbReference type="Proteomes" id="UP000030640">
    <property type="component" value="Unassembled WGS sequence"/>
</dbReference>
<dbReference type="GeneID" id="20039872"/>
<evidence type="ECO:0000313" key="1">
    <source>
        <dbReference type="EMBL" id="EUD64970.1"/>
    </source>
</evidence>